<evidence type="ECO:0008006" key="3">
    <source>
        <dbReference type="Google" id="ProtNLM"/>
    </source>
</evidence>
<reference evidence="1 2" key="1">
    <citation type="submission" date="2018-06" db="EMBL/GenBank/DDBJ databases">
        <title>Complete Genome Sequence of Bacillus velezensis DSYZ, a Plant Growth-Promoting Rhizobacterium with Antifungal Activity.</title>
        <authorList>
            <person name="Du B."/>
            <person name="Ding Y."/>
            <person name="Liu K."/>
            <person name="Yao L."/>
            <person name="Wang C."/>
            <person name="Li H."/>
            <person name="Liu H."/>
        </authorList>
    </citation>
    <scope>NUCLEOTIDE SEQUENCE [LARGE SCALE GENOMIC DNA]</scope>
    <source>
        <strain evidence="1 2">DSYZ</strain>
        <plasmid evidence="2">pdsyz</plasmid>
    </source>
</reference>
<gene>
    <name evidence="1" type="ORF">BVDSYZ_21775</name>
</gene>
<evidence type="ECO:0000313" key="1">
    <source>
        <dbReference type="EMBL" id="AWX74676.1"/>
    </source>
</evidence>
<organism evidence="1 2">
    <name type="scientific">Bacillus velezensis</name>
    <dbReference type="NCBI Taxonomy" id="492670"/>
    <lineage>
        <taxon>Bacteria</taxon>
        <taxon>Bacillati</taxon>
        <taxon>Bacillota</taxon>
        <taxon>Bacilli</taxon>
        <taxon>Bacillales</taxon>
        <taxon>Bacillaceae</taxon>
        <taxon>Bacillus</taxon>
        <taxon>Bacillus amyloliquefaciens group</taxon>
    </lineage>
</organism>
<evidence type="ECO:0000313" key="2">
    <source>
        <dbReference type="Proteomes" id="UP000250069"/>
    </source>
</evidence>
<dbReference type="AlphaFoldDB" id="A0ABC8DG38"/>
<keyword evidence="1" id="KW-0614">Plasmid</keyword>
<name>A0ABC8DG38_BACVE</name>
<sequence length="87" mass="10752">MKHYRERLVTLNCYSNQIRYNYHDDQEYSEPAWFTVPFRWARRKALKQGYNSFTEFILNYTWDDTDGWVYDARKDGQLRAYGHQELN</sequence>
<protein>
    <recommendedName>
        <fullName evidence="3">DUF2716 domain-containing protein</fullName>
    </recommendedName>
</protein>
<proteinExistence type="predicted"/>
<dbReference type="Proteomes" id="UP000250069">
    <property type="component" value="Plasmid pdsyz"/>
</dbReference>
<geneLocation type="plasmid" evidence="2">
    <name>pdsyz</name>
</geneLocation>
<accession>A0ABC8DG38</accession>
<dbReference type="EMBL" id="CP030151">
    <property type="protein sequence ID" value="AWX74676.1"/>
    <property type="molecule type" value="Genomic_DNA"/>
</dbReference>